<evidence type="ECO:0000256" key="2">
    <source>
        <dbReference type="ARBA" id="ARBA00022603"/>
    </source>
</evidence>
<feature type="domain" description="DNA methylase N-4/N-6" evidence="6">
    <location>
        <begin position="323"/>
        <end position="399"/>
    </location>
</feature>
<evidence type="ECO:0000256" key="1">
    <source>
        <dbReference type="ARBA" id="ARBA00006594"/>
    </source>
</evidence>
<evidence type="ECO:0000256" key="5">
    <source>
        <dbReference type="SAM" id="MobiDB-lite"/>
    </source>
</evidence>
<comment type="similarity">
    <text evidence="1">Belongs to the N(4)/N(6)-methyltransferase family.</text>
</comment>
<dbReference type="InterPro" id="IPR002941">
    <property type="entry name" value="DNA_methylase_N4/N6"/>
</dbReference>
<feature type="region of interest" description="Disordered" evidence="5">
    <location>
        <begin position="233"/>
        <end position="253"/>
    </location>
</feature>
<dbReference type="Gene3D" id="3.40.50.150">
    <property type="entry name" value="Vaccinia Virus protein VP39"/>
    <property type="match status" value="2"/>
</dbReference>
<dbReference type="EC" id="2.1.1.72" evidence="7"/>
<organism evidence="7 8">
    <name type="scientific">Promicromonospora iranensis</name>
    <dbReference type="NCBI Taxonomy" id="1105144"/>
    <lineage>
        <taxon>Bacteria</taxon>
        <taxon>Bacillati</taxon>
        <taxon>Actinomycetota</taxon>
        <taxon>Actinomycetes</taxon>
        <taxon>Micrococcales</taxon>
        <taxon>Promicromonosporaceae</taxon>
        <taxon>Promicromonospora</taxon>
    </lineage>
</organism>
<evidence type="ECO:0000313" key="8">
    <source>
        <dbReference type="Proteomes" id="UP001183585"/>
    </source>
</evidence>
<proteinExistence type="inferred from homology"/>
<keyword evidence="8" id="KW-1185">Reference proteome</keyword>
<dbReference type="Proteomes" id="UP001183585">
    <property type="component" value="Unassembled WGS sequence"/>
</dbReference>
<dbReference type="Pfam" id="PF01555">
    <property type="entry name" value="N6_N4_Mtase"/>
    <property type="match status" value="2"/>
</dbReference>
<sequence>MSAPYYEDDSVTLHHGDCLDVLRELPDASVDAVVTDPPYALEFMGKTWDGWSTPAAFQEWCGLWAAECLRVLKPGGHMLAFGGSRTWHRLASAVEDAGFEIRDSIAWLYGSGFPKSLDVSKAIDKAAGAEREVIGINEDYLRRKPNGMKTPGASAYSYSVNDLPTNADITAPATDAAHQWQGWGTTLKPAFEPIVLGRKPLDGTVAANVLAHGTGALNIDGCRVGTELITQHGRGESSNASMSGRNYAEPAGRSWEGRWPANVVLDDTQAAELDRQAPDAGAQRPVRGVEPSAPTDSIYGSRNRVQGPFHGDKGGASRFFPTFRYEAKAPTSERPRVGEVAHPTVKPLDLMRWLVRLVTPPGGVVLEPFAGSGTTAEACVLEGFRCIAIEREADYLPLIVSRLSKPLQLGLELGA</sequence>
<dbReference type="CDD" id="cd02440">
    <property type="entry name" value="AdoMet_MTases"/>
    <property type="match status" value="1"/>
</dbReference>
<evidence type="ECO:0000256" key="4">
    <source>
        <dbReference type="ARBA" id="ARBA00022691"/>
    </source>
</evidence>
<gene>
    <name evidence="7" type="ORF">J2S48_004743</name>
</gene>
<keyword evidence="4" id="KW-0949">S-adenosyl-L-methionine</keyword>
<evidence type="ECO:0000259" key="6">
    <source>
        <dbReference type="Pfam" id="PF01555"/>
    </source>
</evidence>
<dbReference type="SUPFAM" id="SSF53335">
    <property type="entry name" value="S-adenosyl-L-methionine-dependent methyltransferases"/>
    <property type="match status" value="1"/>
</dbReference>
<comment type="caution">
    <text evidence="7">The sequence shown here is derived from an EMBL/GenBank/DDBJ whole genome shotgun (WGS) entry which is preliminary data.</text>
</comment>
<reference evidence="7 8" key="1">
    <citation type="submission" date="2023-07" db="EMBL/GenBank/DDBJ databases">
        <title>Sequencing the genomes of 1000 actinobacteria strains.</title>
        <authorList>
            <person name="Klenk H.-P."/>
        </authorList>
    </citation>
    <scope>NUCLEOTIDE SEQUENCE [LARGE SCALE GENOMIC DNA]</scope>
    <source>
        <strain evidence="7 8">DSM 45554</strain>
    </source>
</reference>
<keyword evidence="2 7" id="KW-0489">Methyltransferase</keyword>
<evidence type="ECO:0000313" key="7">
    <source>
        <dbReference type="EMBL" id="MDR7385228.1"/>
    </source>
</evidence>
<evidence type="ECO:0000256" key="3">
    <source>
        <dbReference type="ARBA" id="ARBA00022679"/>
    </source>
</evidence>
<name>A0ABU2CV94_9MICO</name>
<dbReference type="EMBL" id="JAVDYE010000001">
    <property type="protein sequence ID" value="MDR7385228.1"/>
    <property type="molecule type" value="Genomic_DNA"/>
</dbReference>
<accession>A0ABU2CV94</accession>
<dbReference type="PROSITE" id="PS00092">
    <property type="entry name" value="N6_MTASE"/>
    <property type="match status" value="1"/>
</dbReference>
<feature type="region of interest" description="Disordered" evidence="5">
    <location>
        <begin position="276"/>
        <end position="304"/>
    </location>
</feature>
<dbReference type="RefSeq" id="WP_274997225.1">
    <property type="nucleotide sequence ID" value="NZ_JAJQQP010000015.1"/>
</dbReference>
<feature type="domain" description="DNA methylase N-4/N-6" evidence="6">
    <location>
        <begin position="30"/>
        <end position="116"/>
    </location>
</feature>
<dbReference type="InterPro" id="IPR002052">
    <property type="entry name" value="DNA_methylase_N6_adenine_CS"/>
</dbReference>
<protein>
    <submittedName>
        <fullName evidence="7">Site-specific DNA-methyltransferase (Adenine-specific)</fullName>
        <ecNumber evidence="7">2.1.1.72</ecNumber>
    </submittedName>
</protein>
<feature type="compositionally biased region" description="Polar residues" evidence="5">
    <location>
        <begin position="294"/>
        <end position="304"/>
    </location>
</feature>
<dbReference type="GO" id="GO:0009007">
    <property type="term" value="F:site-specific DNA-methyltransferase (adenine-specific) activity"/>
    <property type="evidence" value="ECO:0007669"/>
    <property type="project" value="UniProtKB-EC"/>
</dbReference>
<dbReference type="InterPro" id="IPR002295">
    <property type="entry name" value="N4/N6-MTase_EcoPI_Mod-like"/>
</dbReference>
<dbReference type="GO" id="GO:0032259">
    <property type="term" value="P:methylation"/>
    <property type="evidence" value="ECO:0007669"/>
    <property type="project" value="UniProtKB-KW"/>
</dbReference>
<dbReference type="InterPro" id="IPR029063">
    <property type="entry name" value="SAM-dependent_MTases_sf"/>
</dbReference>
<dbReference type="PRINTS" id="PR00506">
    <property type="entry name" value="D21N6MTFRASE"/>
</dbReference>
<keyword evidence="3 7" id="KW-0808">Transferase</keyword>